<organism evidence="3 4">
    <name type="scientific">Clavibacter zhangzhiyongii</name>
    <dbReference type="NCBI Taxonomy" id="2768071"/>
    <lineage>
        <taxon>Bacteria</taxon>
        <taxon>Bacillati</taxon>
        <taxon>Actinomycetota</taxon>
        <taxon>Actinomycetes</taxon>
        <taxon>Micrococcales</taxon>
        <taxon>Microbacteriaceae</taxon>
        <taxon>Clavibacter</taxon>
    </lineage>
</organism>
<evidence type="ECO:0000313" key="3">
    <source>
        <dbReference type="EMBL" id="QOD43157.1"/>
    </source>
</evidence>
<dbReference type="Gene3D" id="3.40.960.10">
    <property type="entry name" value="VSR Endonuclease"/>
    <property type="match status" value="1"/>
</dbReference>
<gene>
    <name evidence="3" type="ORF">H9X71_11135</name>
</gene>
<feature type="domain" description="Treble clef zinc finger" evidence="2">
    <location>
        <begin position="37"/>
        <end position="98"/>
    </location>
</feature>
<evidence type="ECO:0000313" key="4">
    <source>
        <dbReference type="Proteomes" id="UP000516660"/>
    </source>
</evidence>
<name>A0A7L7Z0G1_9MICO</name>
<dbReference type="InterPro" id="IPR025487">
    <property type="entry name" value="DUF4379"/>
</dbReference>
<dbReference type="Pfam" id="PF14311">
    <property type="entry name" value="DUF4379"/>
    <property type="match status" value="1"/>
</dbReference>
<dbReference type="Proteomes" id="UP000516660">
    <property type="component" value="Chromosome"/>
</dbReference>
<dbReference type="AlphaFoldDB" id="A0A7L7Z0G1"/>
<evidence type="ECO:0000256" key="1">
    <source>
        <dbReference type="SAM" id="MobiDB-lite"/>
    </source>
</evidence>
<reference evidence="3 4" key="1">
    <citation type="submission" date="2020-08" db="EMBL/GenBank/DDBJ databases">
        <title>Description of Clavibacter zhangzhiyonge sp. nov., a phytopathogenic actinobacterium isolated from barley seeds, causing leaf brown spot and decline.</title>
        <authorList>
            <person name="Tian Q."/>
            <person name="Chuan J."/>
            <person name="Zhao W."/>
            <person name="Li X."/>
        </authorList>
    </citation>
    <scope>NUCLEOTIDE SEQUENCE [LARGE SCALE GENOMIC DNA]</scope>
    <source>
        <strain evidence="3 4">DM1</strain>
    </source>
</reference>
<dbReference type="RefSeq" id="WP_191147154.1">
    <property type="nucleotide sequence ID" value="NZ_CP061274.1"/>
</dbReference>
<accession>A0A7L7Z0G1</accession>
<protein>
    <recommendedName>
        <fullName evidence="2">Treble clef zinc finger domain-containing protein</fullName>
    </recommendedName>
</protein>
<feature type="compositionally biased region" description="Low complexity" evidence="1">
    <location>
        <begin position="133"/>
        <end position="154"/>
    </location>
</feature>
<proteinExistence type="predicted"/>
<feature type="compositionally biased region" description="Low complexity" evidence="1">
    <location>
        <begin position="180"/>
        <end position="190"/>
    </location>
</feature>
<feature type="region of interest" description="Disordered" evidence="1">
    <location>
        <begin position="133"/>
        <end position="221"/>
    </location>
</feature>
<sequence>MPEPVDAWWARRRWSRGLDVPYPVGTYREAWASFPVLIRQYHPELNRGITLTQVPPAADVLLTWQCDVGHVFVATPQEQRMRPGRQRRRSSWCPDCAEAAAPRTPVLPMADQVRWAGASPLVAGPVAGSPVPGATAGAAADAPVGAAPSGSGAPRGRRGSRDGMPAPRGAGRERRGKDGTPNATASASAPAPAPAPAERRAAAAAPPPTRPRRSPAVCARTPDLPVGEPFASACAPPPASAVEERLRHDLAARLEHTPGLNAVRLARPFFEHLEAWPDILLPELRVAIEYDSTGRHGLEHVGRREEADRRKDRALRAAGWEVIRIRTGKLPPLGPYDLCVSGLTRGTVDQLLDRLREIRGPLFVDAYLREAPPSAAAG</sequence>
<keyword evidence="4" id="KW-1185">Reference proteome</keyword>
<evidence type="ECO:0000259" key="2">
    <source>
        <dbReference type="Pfam" id="PF14311"/>
    </source>
</evidence>
<dbReference type="EMBL" id="CP061274">
    <property type="protein sequence ID" value="QOD43157.1"/>
    <property type="molecule type" value="Genomic_DNA"/>
</dbReference>
<dbReference type="KEGG" id="czh:H9X71_11135"/>